<gene>
    <name evidence="1" type="ORF">F511_37811</name>
</gene>
<dbReference type="AlphaFoldDB" id="A0A2Z7ANM4"/>
<evidence type="ECO:0000313" key="2">
    <source>
        <dbReference type="Proteomes" id="UP000250235"/>
    </source>
</evidence>
<dbReference type="EMBL" id="KV013640">
    <property type="protein sequence ID" value="KZV23394.1"/>
    <property type="molecule type" value="Genomic_DNA"/>
</dbReference>
<name>A0A2Z7ANM4_9LAMI</name>
<dbReference type="Proteomes" id="UP000250235">
    <property type="component" value="Unassembled WGS sequence"/>
</dbReference>
<protein>
    <submittedName>
        <fullName evidence="1">Uncharacterized protein</fullName>
    </submittedName>
</protein>
<accession>A0A2Z7ANM4</accession>
<keyword evidence="2" id="KW-1185">Reference proteome</keyword>
<evidence type="ECO:0000313" key="1">
    <source>
        <dbReference type="EMBL" id="KZV23394.1"/>
    </source>
</evidence>
<reference evidence="1 2" key="1">
    <citation type="journal article" date="2015" name="Proc. Natl. Acad. Sci. U.S.A.">
        <title>The resurrection genome of Boea hygrometrica: A blueprint for survival of dehydration.</title>
        <authorList>
            <person name="Xiao L."/>
            <person name="Yang G."/>
            <person name="Zhang L."/>
            <person name="Yang X."/>
            <person name="Zhao S."/>
            <person name="Ji Z."/>
            <person name="Zhou Q."/>
            <person name="Hu M."/>
            <person name="Wang Y."/>
            <person name="Chen M."/>
            <person name="Xu Y."/>
            <person name="Jin H."/>
            <person name="Xiao X."/>
            <person name="Hu G."/>
            <person name="Bao F."/>
            <person name="Hu Y."/>
            <person name="Wan P."/>
            <person name="Li L."/>
            <person name="Deng X."/>
            <person name="Kuang T."/>
            <person name="Xiang C."/>
            <person name="Zhu J.K."/>
            <person name="Oliver M.J."/>
            <person name="He Y."/>
        </authorList>
    </citation>
    <scope>NUCLEOTIDE SEQUENCE [LARGE SCALE GENOMIC DNA]</scope>
    <source>
        <strain evidence="2">cv. XS01</strain>
    </source>
</reference>
<sequence>MRIRPPELETSICDVKYHVSLSTGCVLGKWVCLVTLAMSLFDLQDVCIVIGYLATLDLPMVVDLIGIYVLKEPYYCSDQIIDRSYDEATHPRETGSGSAIVANNSDYCKSSGFYTRRRAAPSCRRLRDRTCSDRLKTCEGVDIPFVDRIRRTHRDSTVEEPPPRGLVGVMRLVGEGSGSGFAAASIGATIVSFVSSHKIKSLTRF</sequence>
<organism evidence="1 2">
    <name type="scientific">Dorcoceras hygrometricum</name>
    <dbReference type="NCBI Taxonomy" id="472368"/>
    <lineage>
        <taxon>Eukaryota</taxon>
        <taxon>Viridiplantae</taxon>
        <taxon>Streptophyta</taxon>
        <taxon>Embryophyta</taxon>
        <taxon>Tracheophyta</taxon>
        <taxon>Spermatophyta</taxon>
        <taxon>Magnoliopsida</taxon>
        <taxon>eudicotyledons</taxon>
        <taxon>Gunneridae</taxon>
        <taxon>Pentapetalae</taxon>
        <taxon>asterids</taxon>
        <taxon>lamiids</taxon>
        <taxon>Lamiales</taxon>
        <taxon>Gesneriaceae</taxon>
        <taxon>Didymocarpoideae</taxon>
        <taxon>Trichosporeae</taxon>
        <taxon>Loxocarpinae</taxon>
        <taxon>Dorcoceras</taxon>
    </lineage>
</organism>
<proteinExistence type="predicted"/>